<accession>V4TFU6</accession>
<dbReference type="Pfam" id="PF02806">
    <property type="entry name" value="Alpha-amylase_C"/>
    <property type="match status" value="1"/>
</dbReference>
<comment type="subcellular location">
    <subcellularLocation>
        <location evidence="2">Plastid</location>
        <location evidence="2">Amyloplast</location>
    </subcellularLocation>
</comment>
<reference evidence="10 11" key="1">
    <citation type="submission" date="2013-10" db="EMBL/GenBank/DDBJ databases">
        <authorList>
            <consortium name="International Citrus Genome Consortium"/>
            <person name="Jenkins J."/>
            <person name="Schmutz J."/>
            <person name="Prochnik S."/>
            <person name="Rokhsar D."/>
            <person name="Gmitter F."/>
            <person name="Ollitrault P."/>
            <person name="Machado M."/>
            <person name="Talon M."/>
            <person name="Wincker P."/>
            <person name="Jaillon O."/>
            <person name="Morgante M."/>
        </authorList>
    </citation>
    <scope>NUCLEOTIDE SEQUENCE</scope>
    <source>
        <strain evidence="11">cv. Clemenules</strain>
    </source>
</reference>
<dbReference type="GO" id="GO:0004553">
    <property type="term" value="F:hydrolase activity, hydrolyzing O-glycosyl compounds"/>
    <property type="evidence" value="ECO:0007669"/>
    <property type="project" value="InterPro"/>
</dbReference>
<dbReference type="Gene3D" id="2.60.40.1180">
    <property type="entry name" value="Golgi alpha-mannosidase II"/>
    <property type="match status" value="1"/>
</dbReference>
<dbReference type="GO" id="GO:0043169">
    <property type="term" value="F:cation binding"/>
    <property type="evidence" value="ECO:0007669"/>
    <property type="project" value="InterPro"/>
</dbReference>
<dbReference type="Gene3D" id="3.20.20.80">
    <property type="entry name" value="Glycosidases"/>
    <property type="match status" value="1"/>
</dbReference>
<dbReference type="GO" id="GO:0005978">
    <property type="term" value="P:glycogen biosynthetic process"/>
    <property type="evidence" value="ECO:0007669"/>
    <property type="project" value="InterPro"/>
</dbReference>
<dbReference type="Pfam" id="PF02922">
    <property type="entry name" value="CBM_48"/>
    <property type="match status" value="1"/>
</dbReference>
<gene>
    <name evidence="10" type="ORF">CICLE_v10000256mg</name>
</gene>
<dbReference type="InterPro" id="IPR006048">
    <property type="entry name" value="A-amylase/branching_C"/>
</dbReference>
<dbReference type="PANTHER" id="PTHR43651">
    <property type="entry name" value="1,4-ALPHA-GLUCAN-BRANCHING ENZYME"/>
    <property type="match status" value="1"/>
</dbReference>
<dbReference type="Gene3D" id="2.60.40.10">
    <property type="entry name" value="Immunoglobulins"/>
    <property type="match status" value="1"/>
</dbReference>
<evidence type="ECO:0000256" key="8">
    <source>
        <dbReference type="PIRSR" id="PIRSR000463-1"/>
    </source>
</evidence>
<comment type="similarity">
    <text evidence="4">Belongs to the glycosyl hydrolase 13 family. GlgB subfamily.</text>
</comment>
<dbReference type="SUPFAM" id="SSF81296">
    <property type="entry name" value="E set domains"/>
    <property type="match status" value="1"/>
</dbReference>
<keyword evidence="6" id="KW-0808">Transferase</keyword>
<comment type="pathway">
    <text evidence="3">Glycan biosynthesis; starch biosynthesis.</text>
</comment>
<dbReference type="GO" id="GO:0009501">
    <property type="term" value="C:amyloplast"/>
    <property type="evidence" value="ECO:0007669"/>
    <property type="project" value="UniProtKB-SubCell"/>
</dbReference>
<name>V4TFU6_CITCL</name>
<dbReference type="Proteomes" id="UP000030687">
    <property type="component" value="Unassembled WGS sequence"/>
</dbReference>
<evidence type="ECO:0000256" key="4">
    <source>
        <dbReference type="ARBA" id="ARBA00009000"/>
    </source>
</evidence>
<dbReference type="FunFam" id="2.60.40.10:FF:000250">
    <property type="entry name" value="1,4-alpha-glucan-branching enzyme, chloroplastic/amyloplastic"/>
    <property type="match status" value="1"/>
</dbReference>
<dbReference type="UniPathway" id="UPA00152"/>
<proteinExistence type="inferred from homology"/>
<dbReference type="CDD" id="cd11321">
    <property type="entry name" value="AmyAc_bac_euk_BE"/>
    <property type="match status" value="1"/>
</dbReference>
<sequence>MLGSLSLVSQLTAGCSSLPSSKTYTRVAENNELAKQLPIKRTCGFQKLLRHHISTSRFLVPQRVKQNFPISSVLTDDSSSMTRMEDETENIGILSTDQGLEPFKDHFKYRMKRYVDQKLLLEKHEGGLEEFAKGYLEFGFNREDGGIVYREWAPAAKEAQLIGDFNGWDGSNHKMERNEFGVWSISIPDSGGKPAIPHGSRVKFRFKHDGVFIDRIPAWIKYATVDSSRFGAPYDGVYWDPPPSERYEFKYPRPPKPKAPRIYEAHVGMSSSEPRVNSYREFADDVLPRIWANNYNTVQLMAVMEHSYYASFGYHVTNFFAASSRSGTPEDLKYLIDKAHSLGLRVLVDIVHSHASNNVTDGLNGFDVGQSSQESYFHTGDQGYHKLWDSRLFNYANWEVLRFLLSNLRWWIEEFKFDGFRFDGVTSMLYHHHGINMSFTGNYNEYFSEATDVDAVVYLMLANCLVHNIFPDATVIAEDVSGMPGLGSPVSMGGIGFDYRLAMAIPDRWIDYLKNKKDEEWSMKEISQSLTNRRYTEKCISYAESHDQAIVGDKTIAFLLMDQEMYTGMSSLTDASPTIERGITLHKMIHFITMALGGEGYLNFMGNEFGHPEWIDFPREGNEWSYEKCRRQWNLVDADHLRYKFMNAFGRAMNELDDKFPFLASTKQIVSSTNEEDKVIVFERGDLVFVFNFHPENTYEGYKVGCDLPGKYRVALDSDAWGFGGDGRKGYQELQKQISTTVPTHSEYYRHLARVWFTIE</sequence>
<evidence type="ECO:0000256" key="7">
    <source>
        <dbReference type="ARBA" id="ARBA00023234"/>
    </source>
</evidence>
<protein>
    <recommendedName>
        <fullName evidence="5">1,4-alpha-glucan branching enzyme</fullName>
        <ecNumber evidence="5">2.4.1.18</ecNumber>
    </recommendedName>
</protein>
<dbReference type="InterPro" id="IPR017853">
    <property type="entry name" value="GH"/>
</dbReference>
<dbReference type="SUPFAM" id="SSF51445">
    <property type="entry name" value="(Trans)glycosidases"/>
    <property type="match status" value="1"/>
</dbReference>
<dbReference type="SMART" id="SM00642">
    <property type="entry name" value="Aamy"/>
    <property type="match status" value="1"/>
</dbReference>
<dbReference type="EMBL" id="KI536799">
    <property type="protein sequence ID" value="ESR48591.1"/>
    <property type="molecule type" value="Genomic_DNA"/>
</dbReference>
<dbReference type="InterPro" id="IPR013783">
    <property type="entry name" value="Ig-like_fold"/>
</dbReference>
<feature type="domain" description="Glycosyl hydrolase family 13 catalytic" evidence="9">
    <location>
        <begin position="285"/>
        <end position="642"/>
    </location>
</feature>
<keyword evidence="11" id="KW-1185">Reference proteome</keyword>
<dbReference type="GO" id="GO:0019252">
    <property type="term" value="P:starch biosynthetic process"/>
    <property type="evidence" value="ECO:0007669"/>
    <property type="project" value="UniProtKB-UniPathway"/>
</dbReference>
<dbReference type="PANTHER" id="PTHR43651:SF2">
    <property type="entry name" value="1,4-ALPHA-GLUCAN-BRANCHING ENZYME, CHLOROPLASTIC_AMYLOPLASTIC"/>
    <property type="match status" value="1"/>
</dbReference>
<dbReference type="InterPro" id="IPR037439">
    <property type="entry name" value="Branching_enzy"/>
</dbReference>
<dbReference type="PIRSF" id="PIRSF000463">
    <property type="entry name" value="GlgB"/>
    <property type="match status" value="1"/>
</dbReference>
<dbReference type="GO" id="GO:0003844">
    <property type="term" value="F:1,4-alpha-glucan branching enzyme activity"/>
    <property type="evidence" value="ECO:0007669"/>
    <property type="project" value="UniProtKB-EC"/>
</dbReference>
<dbReference type="EC" id="2.4.1.18" evidence="5"/>
<dbReference type="InterPro" id="IPR014756">
    <property type="entry name" value="Ig_E-set"/>
</dbReference>
<evidence type="ECO:0000256" key="5">
    <source>
        <dbReference type="ARBA" id="ARBA00012541"/>
    </source>
</evidence>
<dbReference type="InterPro" id="IPR004193">
    <property type="entry name" value="Glyco_hydro_13_N"/>
</dbReference>
<dbReference type="Pfam" id="PF00128">
    <property type="entry name" value="Alpha-amylase"/>
    <property type="match status" value="1"/>
</dbReference>
<evidence type="ECO:0000256" key="6">
    <source>
        <dbReference type="ARBA" id="ARBA00022679"/>
    </source>
</evidence>
<dbReference type="InterPro" id="IPR006047">
    <property type="entry name" value="GH13_cat_dom"/>
</dbReference>
<keyword evidence="7" id="KW-0934">Plastid</keyword>
<evidence type="ECO:0000256" key="2">
    <source>
        <dbReference type="ARBA" id="ARBA00004602"/>
    </source>
</evidence>
<dbReference type="InterPro" id="IPR013780">
    <property type="entry name" value="Glyco_hydro_b"/>
</dbReference>
<evidence type="ECO:0000256" key="3">
    <source>
        <dbReference type="ARBA" id="ARBA00004727"/>
    </source>
</evidence>
<feature type="active site" description="Proton donor" evidence="8">
    <location>
        <position position="478"/>
    </location>
</feature>
<comment type="catalytic activity">
    <reaction evidence="1">
        <text>Transfers a segment of a (1-&gt;4)-alpha-D-glucan chain to a primary hydroxy group in a similar glucan chain.</text>
        <dbReference type="EC" id="2.4.1.18"/>
    </reaction>
</comment>
<evidence type="ECO:0000313" key="10">
    <source>
        <dbReference type="EMBL" id="ESR48591.1"/>
    </source>
</evidence>
<organism evidence="10 11">
    <name type="scientific">Citrus clementina</name>
    <name type="common">Clementine</name>
    <name type="synonym">Citrus deliciosa x Citrus sinensis</name>
    <dbReference type="NCBI Taxonomy" id="85681"/>
    <lineage>
        <taxon>Eukaryota</taxon>
        <taxon>Viridiplantae</taxon>
        <taxon>Streptophyta</taxon>
        <taxon>Embryophyta</taxon>
        <taxon>Tracheophyta</taxon>
        <taxon>Spermatophyta</taxon>
        <taxon>Magnoliopsida</taxon>
        <taxon>eudicotyledons</taxon>
        <taxon>Gunneridae</taxon>
        <taxon>Pentapetalae</taxon>
        <taxon>rosids</taxon>
        <taxon>malvids</taxon>
        <taxon>Sapindales</taxon>
        <taxon>Rutaceae</taxon>
        <taxon>Aurantioideae</taxon>
        <taxon>Citrus</taxon>
    </lineage>
</organism>
<evidence type="ECO:0000313" key="11">
    <source>
        <dbReference type="Proteomes" id="UP000030687"/>
    </source>
</evidence>
<keyword evidence="7" id="KW-0035">Amyloplast</keyword>
<feature type="active site" description="Nucleophile" evidence="8">
    <location>
        <position position="423"/>
    </location>
</feature>
<dbReference type="FunFam" id="3.20.20.80:FF:000001">
    <property type="entry name" value="1,4-alpha-glucan branching enzyme"/>
    <property type="match status" value="1"/>
</dbReference>
<evidence type="ECO:0000259" key="9">
    <source>
        <dbReference type="SMART" id="SM00642"/>
    </source>
</evidence>
<dbReference type="CDD" id="cd02854">
    <property type="entry name" value="E_set_GBE_euk_N"/>
    <property type="match status" value="1"/>
</dbReference>
<dbReference type="SUPFAM" id="SSF51011">
    <property type="entry name" value="Glycosyl hydrolase domain"/>
    <property type="match status" value="1"/>
</dbReference>
<dbReference type="Gramene" id="ESR48591">
    <property type="protein sequence ID" value="ESR48591"/>
    <property type="gene ID" value="CICLE_v10000256mg"/>
</dbReference>
<dbReference type="AlphaFoldDB" id="V4TFU6"/>
<evidence type="ECO:0000256" key="1">
    <source>
        <dbReference type="ARBA" id="ARBA00000826"/>
    </source>
</evidence>